<proteinExistence type="predicted"/>
<dbReference type="SUPFAM" id="SSF52218">
    <property type="entry name" value="Flavoproteins"/>
    <property type="match status" value="1"/>
</dbReference>
<dbReference type="AlphaFoldDB" id="A0A3Q9FQ72"/>
<dbReference type="InterPro" id="IPR005025">
    <property type="entry name" value="FMN_Rdtase-like_dom"/>
</dbReference>
<name>A0A3Q9FQ72_9BACT</name>
<dbReference type="Gene3D" id="3.40.50.360">
    <property type="match status" value="1"/>
</dbReference>
<organism evidence="2 3">
    <name type="scientific">Flammeovirga pectinis</name>
    <dbReference type="NCBI Taxonomy" id="2494373"/>
    <lineage>
        <taxon>Bacteria</taxon>
        <taxon>Pseudomonadati</taxon>
        <taxon>Bacteroidota</taxon>
        <taxon>Cytophagia</taxon>
        <taxon>Cytophagales</taxon>
        <taxon>Flammeovirgaceae</taxon>
        <taxon>Flammeovirga</taxon>
    </lineage>
</organism>
<dbReference type="KEGG" id="fll:EI427_15050"/>
<dbReference type="GO" id="GO:0005829">
    <property type="term" value="C:cytosol"/>
    <property type="evidence" value="ECO:0007669"/>
    <property type="project" value="TreeGrafter"/>
</dbReference>
<dbReference type="EMBL" id="CP034562">
    <property type="protein sequence ID" value="AZQ63493.1"/>
    <property type="molecule type" value="Genomic_DNA"/>
</dbReference>
<gene>
    <name evidence="2" type="ORF">EI427_15050</name>
</gene>
<evidence type="ECO:0000313" key="3">
    <source>
        <dbReference type="Proteomes" id="UP000267268"/>
    </source>
</evidence>
<sequence>MKIVILSGSVRDDRHTHGVALHLCKRLSEIANVEAEVIDLKEWALPPLTNTLHDNSPDNVKKLGAILDKADGIIFASPEYNGSYSSALKNAIDFYPKGTYQRKPIGVVSVSAGALGGIRAAQSLQLQILALMAYPIYRMLTVPTVQNKIDQDGLLIDPEFEKTMTAFVDEYLWFAEAIVAKKK</sequence>
<protein>
    <submittedName>
        <fullName evidence="2">NADPH-dependent oxidoreductase</fullName>
    </submittedName>
</protein>
<dbReference type="PANTHER" id="PTHR30543:SF21">
    <property type="entry name" value="NAD(P)H-DEPENDENT FMN REDUCTASE LOT6"/>
    <property type="match status" value="1"/>
</dbReference>
<evidence type="ECO:0000259" key="1">
    <source>
        <dbReference type="Pfam" id="PF03358"/>
    </source>
</evidence>
<evidence type="ECO:0000313" key="2">
    <source>
        <dbReference type="EMBL" id="AZQ63493.1"/>
    </source>
</evidence>
<dbReference type="InterPro" id="IPR029039">
    <property type="entry name" value="Flavoprotein-like_sf"/>
</dbReference>
<dbReference type="InterPro" id="IPR050712">
    <property type="entry name" value="NAD(P)H-dep_reductase"/>
</dbReference>
<dbReference type="Proteomes" id="UP000267268">
    <property type="component" value="Chromosome 1"/>
</dbReference>
<dbReference type="PANTHER" id="PTHR30543">
    <property type="entry name" value="CHROMATE REDUCTASE"/>
    <property type="match status" value="1"/>
</dbReference>
<dbReference type="GO" id="GO:0010181">
    <property type="term" value="F:FMN binding"/>
    <property type="evidence" value="ECO:0007669"/>
    <property type="project" value="TreeGrafter"/>
</dbReference>
<feature type="domain" description="NADPH-dependent FMN reductase-like" evidence="1">
    <location>
        <begin position="1"/>
        <end position="137"/>
    </location>
</feature>
<keyword evidence="3" id="KW-1185">Reference proteome</keyword>
<dbReference type="OrthoDB" id="9812295at2"/>
<dbReference type="GO" id="GO:0016491">
    <property type="term" value="F:oxidoreductase activity"/>
    <property type="evidence" value="ECO:0007669"/>
    <property type="project" value="InterPro"/>
</dbReference>
<reference evidence="2 3" key="1">
    <citation type="submission" date="2018-12" db="EMBL/GenBank/DDBJ databases">
        <title>Flammeovirga pectinis sp. nov., isolated from the gut of the Korean scallop, Patinopecten yessoensis.</title>
        <authorList>
            <person name="Bae J.-W."/>
            <person name="Jeong Y.-S."/>
            <person name="Kang W."/>
        </authorList>
    </citation>
    <scope>NUCLEOTIDE SEQUENCE [LARGE SCALE GENOMIC DNA]</scope>
    <source>
        <strain evidence="2 3">L12M1</strain>
    </source>
</reference>
<accession>A0A3Q9FQ72</accession>
<dbReference type="Pfam" id="PF03358">
    <property type="entry name" value="FMN_red"/>
    <property type="match status" value="1"/>
</dbReference>
<dbReference type="RefSeq" id="WP_126616131.1">
    <property type="nucleotide sequence ID" value="NZ_CP034562.1"/>
</dbReference>